<gene>
    <name evidence="3" type="ORF">QOZ94_001787</name>
</gene>
<organism evidence="3 4">
    <name type="scientific">Xanthobacter agilis</name>
    <dbReference type="NCBI Taxonomy" id="47492"/>
    <lineage>
        <taxon>Bacteria</taxon>
        <taxon>Pseudomonadati</taxon>
        <taxon>Pseudomonadota</taxon>
        <taxon>Alphaproteobacteria</taxon>
        <taxon>Hyphomicrobiales</taxon>
        <taxon>Xanthobacteraceae</taxon>
        <taxon>Xanthobacter</taxon>
    </lineage>
</organism>
<dbReference type="InterPro" id="IPR050678">
    <property type="entry name" value="DNA_Partitioning_ATPase"/>
</dbReference>
<proteinExistence type="predicted"/>
<evidence type="ECO:0000313" key="4">
    <source>
        <dbReference type="Proteomes" id="UP001241747"/>
    </source>
</evidence>
<name>A0ABU0LD62_XANAG</name>
<feature type="compositionally biased region" description="Polar residues" evidence="1">
    <location>
        <begin position="24"/>
        <end position="34"/>
    </location>
</feature>
<dbReference type="Gene3D" id="3.40.50.300">
    <property type="entry name" value="P-loop containing nucleotide triphosphate hydrolases"/>
    <property type="match status" value="1"/>
</dbReference>
<accession>A0ABU0LD62</accession>
<dbReference type="InterPro" id="IPR025669">
    <property type="entry name" value="AAA_dom"/>
</dbReference>
<protein>
    <submittedName>
        <fullName evidence="3">Cellulose biosynthesis protein BcsQ</fullName>
    </submittedName>
</protein>
<dbReference type="PANTHER" id="PTHR13696:SF99">
    <property type="entry name" value="COBYRINIC ACID AC-DIAMIDE SYNTHASE"/>
    <property type="match status" value="1"/>
</dbReference>
<dbReference type="Pfam" id="PF13614">
    <property type="entry name" value="AAA_31"/>
    <property type="match status" value="1"/>
</dbReference>
<reference evidence="3 4" key="1">
    <citation type="submission" date="2023-07" db="EMBL/GenBank/DDBJ databases">
        <title>Genomic Encyclopedia of Type Strains, Phase IV (KMG-IV): sequencing the most valuable type-strain genomes for metagenomic binning, comparative biology and taxonomic classification.</title>
        <authorList>
            <person name="Goeker M."/>
        </authorList>
    </citation>
    <scope>NUCLEOTIDE SEQUENCE [LARGE SCALE GENOMIC DNA]</scope>
    <source>
        <strain evidence="3 4">DSM 3770</strain>
    </source>
</reference>
<dbReference type="RefSeq" id="WP_237344620.1">
    <property type="nucleotide sequence ID" value="NZ_JABWGX010000005.1"/>
</dbReference>
<evidence type="ECO:0000259" key="2">
    <source>
        <dbReference type="Pfam" id="PF13614"/>
    </source>
</evidence>
<dbReference type="EMBL" id="JAUSVY010000003">
    <property type="protein sequence ID" value="MDQ0505005.1"/>
    <property type="molecule type" value="Genomic_DNA"/>
</dbReference>
<sequence length="436" mass="47666">MPDDKKMIEPINADFDAVAKAMVSNLTDGPSATPKSPAPRDRLETQSSGQDAPRGTAGASTSIRSSTSAGEIPVAKVVSLFNHKGGVSKTTTAFHLGWKLARLGKRVLIVDADPQCNLTGLTLGIEDYDSLFAFYDSKQNTDIFSSLAPVFALGGDTVSSQGGKTPITKTNNPNLFILAGNIRFSEIDTQIATALTSSATIPILRRFVSAFNELIRRVAKENAVDIVLIDMSPSVSATNHCILMSSDYFIIPISPDFFCYQAMDSLSNVFPRWVDEISSFKDGGADSLPVNNPKMLGYISQNYRIYTVEDKTETSDQKQMSKAYVEWLQKIKVLVSEKLVPVLQSKGMIINEQEFRDAVGYDEPYHLAGVQNFSGLIPVSQKLSKPIFELTSADGQWTGARWVRKDAKGKEHGIKVNIEEANMVYTRLAEAIIAMA</sequence>
<dbReference type="InterPro" id="IPR027417">
    <property type="entry name" value="P-loop_NTPase"/>
</dbReference>
<dbReference type="SUPFAM" id="SSF52540">
    <property type="entry name" value="P-loop containing nucleoside triphosphate hydrolases"/>
    <property type="match status" value="1"/>
</dbReference>
<dbReference type="Proteomes" id="UP001241747">
    <property type="component" value="Unassembled WGS sequence"/>
</dbReference>
<feature type="domain" description="AAA" evidence="2">
    <location>
        <begin position="75"/>
        <end position="270"/>
    </location>
</feature>
<feature type="region of interest" description="Disordered" evidence="1">
    <location>
        <begin position="24"/>
        <end position="67"/>
    </location>
</feature>
<dbReference type="CDD" id="cd02042">
    <property type="entry name" value="ParAB_family"/>
    <property type="match status" value="1"/>
</dbReference>
<comment type="caution">
    <text evidence="3">The sequence shown here is derived from an EMBL/GenBank/DDBJ whole genome shotgun (WGS) entry which is preliminary data.</text>
</comment>
<keyword evidence="4" id="KW-1185">Reference proteome</keyword>
<evidence type="ECO:0000256" key="1">
    <source>
        <dbReference type="SAM" id="MobiDB-lite"/>
    </source>
</evidence>
<evidence type="ECO:0000313" key="3">
    <source>
        <dbReference type="EMBL" id="MDQ0505005.1"/>
    </source>
</evidence>
<dbReference type="PANTHER" id="PTHR13696">
    <property type="entry name" value="P-LOOP CONTAINING NUCLEOSIDE TRIPHOSPHATE HYDROLASE"/>
    <property type="match status" value="1"/>
</dbReference>
<feature type="compositionally biased region" description="Polar residues" evidence="1">
    <location>
        <begin position="58"/>
        <end position="67"/>
    </location>
</feature>